<keyword evidence="2" id="KW-1133">Transmembrane helix</keyword>
<dbReference type="AlphaFoldDB" id="A0A1D1YAQ9"/>
<evidence type="ECO:0000256" key="3">
    <source>
        <dbReference type="SAM" id="SignalP"/>
    </source>
</evidence>
<name>A0A1D1YAQ9_9ARAE</name>
<sequence>MAQLKKFLFATFLFFILFISNVYSFDPSTVNNATKQTWCNDQIATCNNICLDSAGSKPLSNTCQIDSLAYDCRCANGVQPNSTEYTQTIPYFTCTEDQQTCIKNCQATQGGPTCFNGCNANSCGAKTPKPPSQVPSTVASATPAAPGPGSPTPSKNPTTLLNAAVMVSPIQGSFMLLFTLVVIFFTRIN</sequence>
<keyword evidence="2" id="KW-0472">Membrane</keyword>
<feature type="domain" description="DUF7707" evidence="4">
    <location>
        <begin position="24"/>
        <end position="128"/>
    </location>
</feature>
<proteinExistence type="predicted"/>
<evidence type="ECO:0000256" key="1">
    <source>
        <dbReference type="SAM" id="MobiDB-lite"/>
    </source>
</evidence>
<dbReference type="Pfam" id="PF24808">
    <property type="entry name" value="DUF7707"/>
    <property type="match status" value="1"/>
</dbReference>
<reference evidence="5" key="1">
    <citation type="submission" date="2015-07" db="EMBL/GenBank/DDBJ databases">
        <title>Transcriptome Assembly of Anthurium amnicola.</title>
        <authorList>
            <person name="Suzuki J."/>
        </authorList>
    </citation>
    <scope>NUCLEOTIDE SEQUENCE</scope>
</reference>
<organism evidence="5">
    <name type="scientific">Anthurium amnicola</name>
    <dbReference type="NCBI Taxonomy" id="1678845"/>
    <lineage>
        <taxon>Eukaryota</taxon>
        <taxon>Viridiplantae</taxon>
        <taxon>Streptophyta</taxon>
        <taxon>Embryophyta</taxon>
        <taxon>Tracheophyta</taxon>
        <taxon>Spermatophyta</taxon>
        <taxon>Magnoliopsida</taxon>
        <taxon>Liliopsida</taxon>
        <taxon>Araceae</taxon>
        <taxon>Pothoideae</taxon>
        <taxon>Potheae</taxon>
        <taxon>Anthurium</taxon>
    </lineage>
</organism>
<gene>
    <name evidence="5" type="primary">NBEA</name>
    <name evidence="5" type="ORF">g.7063</name>
</gene>
<dbReference type="PANTHER" id="PTHR38118">
    <property type="entry name" value="ANCHORED CELL WALL PROTEIN 11-RELATED"/>
    <property type="match status" value="1"/>
</dbReference>
<keyword evidence="2" id="KW-0812">Transmembrane</keyword>
<dbReference type="EMBL" id="GDJX01016219">
    <property type="protein sequence ID" value="JAT51717.1"/>
    <property type="molecule type" value="Transcribed_RNA"/>
</dbReference>
<evidence type="ECO:0000313" key="5">
    <source>
        <dbReference type="EMBL" id="JAT51717.1"/>
    </source>
</evidence>
<dbReference type="PANTHER" id="PTHR38118:SF2">
    <property type="entry name" value="CDP-ALCOHOL PHOSPHATIDYLTRANSFERASE PROTEIN"/>
    <property type="match status" value="1"/>
</dbReference>
<feature type="transmembrane region" description="Helical" evidence="2">
    <location>
        <begin position="160"/>
        <end position="185"/>
    </location>
</feature>
<feature type="region of interest" description="Disordered" evidence="1">
    <location>
        <begin position="132"/>
        <end position="155"/>
    </location>
</feature>
<accession>A0A1D1YAQ9</accession>
<evidence type="ECO:0000256" key="2">
    <source>
        <dbReference type="SAM" id="Phobius"/>
    </source>
</evidence>
<feature type="signal peptide" evidence="3">
    <location>
        <begin position="1"/>
        <end position="24"/>
    </location>
</feature>
<keyword evidence="3" id="KW-0732">Signal</keyword>
<evidence type="ECO:0000259" key="4">
    <source>
        <dbReference type="Pfam" id="PF24808"/>
    </source>
</evidence>
<feature type="chain" id="PRO_5008900057" evidence="3">
    <location>
        <begin position="25"/>
        <end position="189"/>
    </location>
</feature>
<protein>
    <submittedName>
        <fullName evidence="5">Neurobeachin</fullName>
    </submittedName>
</protein>
<dbReference type="InterPro" id="IPR056124">
    <property type="entry name" value="DUF7707"/>
</dbReference>
<feature type="compositionally biased region" description="Low complexity" evidence="1">
    <location>
        <begin position="134"/>
        <end position="144"/>
    </location>
</feature>